<dbReference type="PANTHER" id="PTHR47893:SF1">
    <property type="entry name" value="REGULATORY PROTEIN PCHR"/>
    <property type="match status" value="1"/>
</dbReference>
<protein>
    <submittedName>
        <fullName evidence="5">Helix-turn-helix transcriptional regulator</fullName>
    </submittedName>
</protein>
<organism evidence="5 6">
    <name type="scientific">Jingyaoa shaoxingensis</name>
    <dbReference type="NCBI Taxonomy" id="2763671"/>
    <lineage>
        <taxon>Bacteria</taxon>
        <taxon>Bacillati</taxon>
        <taxon>Bacillota</taxon>
        <taxon>Clostridia</taxon>
        <taxon>Lachnospirales</taxon>
        <taxon>Lachnospiraceae</taxon>
        <taxon>Jingyaoa</taxon>
    </lineage>
</organism>
<accession>A0ABR7N8N0</accession>
<dbReference type="Proteomes" id="UP000657421">
    <property type="component" value="Unassembled WGS sequence"/>
</dbReference>
<evidence type="ECO:0000256" key="1">
    <source>
        <dbReference type="ARBA" id="ARBA00023015"/>
    </source>
</evidence>
<dbReference type="PANTHER" id="PTHR47893">
    <property type="entry name" value="REGULATORY PROTEIN PCHR"/>
    <property type="match status" value="1"/>
</dbReference>
<evidence type="ECO:0000313" key="5">
    <source>
        <dbReference type="EMBL" id="MBC8572202.1"/>
    </source>
</evidence>
<feature type="domain" description="HTH araC/xylS-type" evidence="4">
    <location>
        <begin position="182"/>
        <end position="281"/>
    </location>
</feature>
<dbReference type="SMART" id="SM00342">
    <property type="entry name" value="HTH_ARAC"/>
    <property type="match status" value="1"/>
</dbReference>
<reference evidence="5 6" key="1">
    <citation type="submission" date="2020-08" db="EMBL/GenBank/DDBJ databases">
        <title>Genome public.</title>
        <authorList>
            <person name="Liu C."/>
            <person name="Sun Q."/>
        </authorList>
    </citation>
    <scope>NUCLEOTIDE SEQUENCE [LARGE SCALE GENOMIC DNA]</scope>
    <source>
        <strain evidence="5 6">NSJ-46</strain>
    </source>
</reference>
<name>A0ABR7N8N0_9FIRM</name>
<evidence type="ECO:0000259" key="4">
    <source>
        <dbReference type="PROSITE" id="PS01124"/>
    </source>
</evidence>
<dbReference type="InterPro" id="IPR018062">
    <property type="entry name" value="HTH_AraC-typ_CS"/>
</dbReference>
<evidence type="ECO:0000256" key="3">
    <source>
        <dbReference type="ARBA" id="ARBA00023163"/>
    </source>
</evidence>
<gene>
    <name evidence="5" type="ORF">H8716_03760</name>
</gene>
<dbReference type="SUPFAM" id="SSF46689">
    <property type="entry name" value="Homeodomain-like"/>
    <property type="match status" value="2"/>
</dbReference>
<dbReference type="RefSeq" id="WP_249307165.1">
    <property type="nucleotide sequence ID" value="NZ_JACRSZ010000001.1"/>
</dbReference>
<dbReference type="InterPro" id="IPR020449">
    <property type="entry name" value="Tscrpt_reg_AraC-type_HTH"/>
</dbReference>
<keyword evidence="3" id="KW-0804">Transcription</keyword>
<proteinExistence type="predicted"/>
<evidence type="ECO:0000313" key="6">
    <source>
        <dbReference type="Proteomes" id="UP000657421"/>
    </source>
</evidence>
<sequence>MHVYEVMNGILMSYDVLDMKSCWQDTPPVPGFIQINYCNEGCFEFELETGEIGFLSSGDLAISDTNGSQFVSSHIPYGKYRGISIMIDIEKAQPVIDKRIPEARIDLKRISERLFSNSPTFFIRAKPALEHIFSELYHINEEIRKPYMVLKTLELLCFINASGYECQERLPSFSHAVAEAVKEVYAYINLHFIDEITVGELASKFCISETNLSSCFKRLYGQPTGAYIRAKKLRYAAELLSGRTEMSVGDVAHLVGYGNQSKFASAFRAVYGYSPLEYRRRMKNNASEQKKRFSE</sequence>
<keyword evidence="2" id="KW-0238">DNA-binding</keyword>
<dbReference type="PROSITE" id="PS00041">
    <property type="entry name" value="HTH_ARAC_FAMILY_1"/>
    <property type="match status" value="1"/>
</dbReference>
<dbReference type="InterPro" id="IPR009057">
    <property type="entry name" value="Homeodomain-like_sf"/>
</dbReference>
<evidence type="ECO:0000256" key="2">
    <source>
        <dbReference type="ARBA" id="ARBA00023125"/>
    </source>
</evidence>
<dbReference type="InterPro" id="IPR018060">
    <property type="entry name" value="HTH_AraC"/>
</dbReference>
<dbReference type="PRINTS" id="PR00032">
    <property type="entry name" value="HTHARAC"/>
</dbReference>
<comment type="caution">
    <text evidence="5">The sequence shown here is derived from an EMBL/GenBank/DDBJ whole genome shotgun (WGS) entry which is preliminary data.</text>
</comment>
<dbReference type="EMBL" id="JACRSZ010000001">
    <property type="protein sequence ID" value="MBC8572202.1"/>
    <property type="molecule type" value="Genomic_DNA"/>
</dbReference>
<keyword evidence="6" id="KW-1185">Reference proteome</keyword>
<dbReference type="Pfam" id="PF12833">
    <property type="entry name" value="HTH_18"/>
    <property type="match status" value="1"/>
</dbReference>
<dbReference type="Gene3D" id="1.10.10.60">
    <property type="entry name" value="Homeodomain-like"/>
    <property type="match status" value="2"/>
</dbReference>
<dbReference type="InterPro" id="IPR053142">
    <property type="entry name" value="PchR_regulatory_protein"/>
</dbReference>
<keyword evidence="1" id="KW-0805">Transcription regulation</keyword>
<dbReference type="PROSITE" id="PS01124">
    <property type="entry name" value="HTH_ARAC_FAMILY_2"/>
    <property type="match status" value="1"/>
</dbReference>